<dbReference type="SUPFAM" id="SSF103481">
    <property type="entry name" value="Multidrug resistance efflux transporter EmrE"/>
    <property type="match status" value="1"/>
</dbReference>
<keyword evidence="3" id="KW-1003">Cell membrane</keyword>
<accession>A0A514LKJ2</accession>
<evidence type="ECO:0000256" key="2">
    <source>
        <dbReference type="ARBA" id="ARBA00022448"/>
    </source>
</evidence>
<evidence type="ECO:0000256" key="5">
    <source>
        <dbReference type="ARBA" id="ARBA00022989"/>
    </source>
</evidence>
<evidence type="ECO:0000256" key="7">
    <source>
        <dbReference type="RuleBase" id="RU003942"/>
    </source>
</evidence>
<dbReference type="InterPro" id="IPR037185">
    <property type="entry name" value="EmrE-like"/>
</dbReference>
<dbReference type="PANTHER" id="PTHR30561:SF1">
    <property type="entry name" value="MULTIDRUG TRANSPORTER EMRE"/>
    <property type="match status" value="1"/>
</dbReference>
<protein>
    <submittedName>
        <fullName evidence="9">Multidrug efflux SMR transporter</fullName>
    </submittedName>
</protein>
<dbReference type="PANTHER" id="PTHR30561">
    <property type="entry name" value="SMR FAMILY PROTON-DEPENDENT DRUG EFFLUX TRANSPORTER SUGE"/>
    <property type="match status" value="1"/>
</dbReference>
<dbReference type="Proteomes" id="UP000319756">
    <property type="component" value="Chromosome"/>
</dbReference>
<dbReference type="InterPro" id="IPR000390">
    <property type="entry name" value="Small_drug/metabolite_transptr"/>
</dbReference>
<sequence length="130" mass="14107">MFREGNVMGKYKGWILLIIAIIFEVIATTNVKLADGFTNTWPTVFVFLGLLGAIYFLSKSFIYIPLAVAYAVWVGVGTSGVALIGLFAFDETFGLSRIIGLVLVIIGVSAITLFLNEKDESGSKSLGKEF</sequence>
<dbReference type="FunFam" id="1.10.3730.20:FF:000001">
    <property type="entry name" value="Quaternary ammonium compound resistance transporter SugE"/>
    <property type="match status" value="1"/>
</dbReference>
<organism evidence="9 10">
    <name type="scientific">Salicibibacter halophilus</name>
    <dbReference type="NCBI Taxonomy" id="2502791"/>
    <lineage>
        <taxon>Bacteria</taxon>
        <taxon>Bacillati</taxon>
        <taxon>Bacillota</taxon>
        <taxon>Bacilli</taxon>
        <taxon>Bacillales</taxon>
        <taxon>Bacillaceae</taxon>
        <taxon>Salicibibacter</taxon>
    </lineage>
</organism>
<feature type="transmembrane region" description="Helical" evidence="8">
    <location>
        <begin position="12"/>
        <end position="34"/>
    </location>
</feature>
<feature type="transmembrane region" description="Helical" evidence="8">
    <location>
        <begin position="95"/>
        <end position="115"/>
    </location>
</feature>
<feature type="transmembrane region" description="Helical" evidence="8">
    <location>
        <begin position="70"/>
        <end position="89"/>
    </location>
</feature>
<dbReference type="Pfam" id="PF00893">
    <property type="entry name" value="Multi_Drug_Res"/>
    <property type="match status" value="1"/>
</dbReference>
<dbReference type="EMBL" id="CP035485">
    <property type="protein sequence ID" value="QDI92390.1"/>
    <property type="molecule type" value="Genomic_DNA"/>
</dbReference>
<reference evidence="10" key="1">
    <citation type="submission" date="2019-01" db="EMBL/GenBank/DDBJ databases">
        <title>Genomic analysis of Salicibibacter sp. NKC3-5.</title>
        <authorList>
            <person name="Oh Y.J."/>
        </authorList>
    </citation>
    <scope>NUCLEOTIDE SEQUENCE [LARGE SCALE GENOMIC DNA]</scope>
    <source>
        <strain evidence="10">NKC3-5</strain>
    </source>
</reference>
<keyword evidence="10" id="KW-1185">Reference proteome</keyword>
<evidence type="ECO:0000256" key="8">
    <source>
        <dbReference type="SAM" id="Phobius"/>
    </source>
</evidence>
<evidence type="ECO:0000313" key="10">
    <source>
        <dbReference type="Proteomes" id="UP000319756"/>
    </source>
</evidence>
<dbReference type="Gene3D" id="1.10.3730.20">
    <property type="match status" value="1"/>
</dbReference>
<comment type="similarity">
    <text evidence="7">Belongs to the drug/metabolite transporter (DMT) superfamily. Small multidrug resistance (SMR) (TC 2.A.7.1) family.</text>
</comment>
<keyword evidence="5 8" id="KW-1133">Transmembrane helix</keyword>
<dbReference type="GO" id="GO:0005886">
    <property type="term" value="C:plasma membrane"/>
    <property type="evidence" value="ECO:0007669"/>
    <property type="project" value="UniProtKB-SubCell"/>
</dbReference>
<evidence type="ECO:0000256" key="6">
    <source>
        <dbReference type="ARBA" id="ARBA00023136"/>
    </source>
</evidence>
<proteinExistence type="inferred from homology"/>
<gene>
    <name evidence="9" type="ORF">EPH95_15310</name>
</gene>
<dbReference type="KEGG" id="sale:EPH95_15310"/>
<comment type="subcellular location">
    <subcellularLocation>
        <location evidence="1 7">Cell membrane</location>
        <topology evidence="1 7">Multi-pass membrane protein</topology>
    </subcellularLocation>
</comment>
<keyword evidence="6 8" id="KW-0472">Membrane</keyword>
<keyword evidence="4 7" id="KW-0812">Transmembrane</keyword>
<name>A0A514LKJ2_9BACI</name>
<evidence type="ECO:0000256" key="4">
    <source>
        <dbReference type="ARBA" id="ARBA00022692"/>
    </source>
</evidence>
<keyword evidence="2" id="KW-0813">Transport</keyword>
<evidence type="ECO:0000256" key="3">
    <source>
        <dbReference type="ARBA" id="ARBA00022475"/>
    </source>
</evidence>
<dbReference type="GO" id="GO:0022857">
    <property type="term" value="F:transmembrane transporter activity"/>
    <property type="evidence" value="ECO:0007669"/>
    <property type="project" value="InterPro"/>
</dbReference>
<feature type="transmembrane region" description="Helical" evidence="8">
    <location>
        <begin position="40"/>
        <end position="58"/>
    </location>
</feature>
<dbReference type="InterPro" id="IPR045324">
    <property type="entry name" value="Small_multidrug_res"/>
</dbReference>
<evidence type="ECO:0000313" key="9">
    <source>
        <dbReference type="EMBL" id="QDI92390.1"/>
    </source>
</evidence>
<dbReference type="AlphaFoldDB" id="A0A514LKJ2"/>
<evidence type="ECO:0000256" key="1">
    <source>
        <dbReference type="ARBA" id="ARBA00004651"/>
    </source>
</evidence>